<dbReference type="eggNOG" id="ENOG50313B9">
    <property type="taxonomic scope" value="Bacteria"/>
</dbReference>
<dbReference type="Proteomes" id="UP000194857">
    <property type="component" value="Unassembled WGS sequence"/>
</dbReference>
<dbReference type="OMA" id="AYRENDI"/>
<evidence type="ECO:0000313" key="7">
    <source>
        <dbReference type="Proteomes" id="UP000045039"/>
    </source>
</evidence>
<evidence type="ECO:0000313" key="9">
    <source>
        <dbReference type="Proteomes" id="UP000253594"/>
    </source>
</evidence>
<protein>
    <submittedName>
        <fullName evidence="5">DUF1857 domain-containing protein</fullName>
    </submittedName>
    <submittedName>
        <fullName evidence="4">DUF1857 family protein</fullName>
    </submittedName>
    <submittedName>
        <fullName evidence="6">SRPBCC family protein</fullName>
    </submittedName>
</protein>
<dbReference type="SUPFAM" id="SSF55961">
    <property type="entry name" value="Bet v1-like"/>
    <property type="match status" value="1"/>
</dbReference>
<dbReference type="EMBL" id="CVVU01000122">
    <property type="protein sequence ID" value="CRO64225.1"/>
    <property type="molecule type" value="Genomic_DNA"/>
</dbReference>
<accession>A0A069Q6D8</accession>
<evidence type="ECO:0000313" key="2">
    <source>
        <dbReference type="EMBL" id="MZZ11803.1"/>
    </source>
</evidence>
<dbReference type="Proteomes" id="UP000045039">
    <property type="component" value="Unassembled WGS sequence"/>
</dbReference>
<gene>
    <name evidence="3" type="ORF">CAZ10_07350</name>
    <name evidence="4" type="ORF">DT376_07760</name>
    <name evidence="2" type="ORF">GUL26_06065</name>
    <name evidence="5" type="ORF">IPC1295_30195</name>
    <name evidence="6" type="ORF">L4V69_24800</name>
    <name evidence="1" type="ORF">PAERUG_P19_London_7_VIM_2_05_10_02162</name>
</gene>
<dbReference type="EMBL" id="CP136986">
    <property type="protein sequence ID" value="WOS75718.1"/>
    <property type="molecule type" value="Genomic_DNA"/>
</dbReference>
<reference evidence="6" key="8">
    <citation type="submission" date="2023-06" db="EMBL/GenBank/DDBJ databases">
        <authorList>
            <consortium name="Clinical and Environmental Microbiology Branch: Whole genome sequencing antimicrobial resistance pathogens in the healthcare setting"/>
        </authorList>
    </citation>
    <scope>NUCLEOTIDE SEQUENCE</scope>
    <source>
        <strain evidence="6">2021CK-01020</strain>
    </source>
</reference>
<dbReference type="KEGG" id="paeb:NCGM1900_1378"/>
<dbReference type="RefSeq" id="WP_003082488.1">
    <property type="nucleotide sequence ID" value="NZ_AP014622.1"/>
</dbReference>
<name>A0A069Q6D8_PSEAI</name>
<sequence length="157" mass="17690">MQFEHLVQVNDRTLVDLPVLDRLQLWEGLVCRAREPQYFVVGLERFEILVDDGDRLHRRLYLPGLVVEDEVVLKAPDSAHYSIKPSAEVAGGSLDMTIEEPEPGSLFVRFAYCTRYLQPLGDELPYDAFVKQAYIAMDVETIATIRDRFGASAASGS</sequence>
<reference evidence="4 9" key="5">
    <citation type="submission" date="2018-07" db="EMBL/GenBank/DDBJ databases">
        <title>Mechanisms of high-level aminoglycoside resistance among Gram-negative pathogens in Brazil.</title>
        <authorList>
            <person name="Ballaben A.S."/>
            <person name="Darini A.L.C."/>
            <person name="Doi Y."/>
        </authorList>
    </citation>
    <scope>NUCLEOTIDE SEQUENCE [LARGE SCALE GENOMIC DNA]</scope>
    <source>
        <strain evidence="4 9">B2-305</strain>
    </source>
</reference>
<dbReference type="EMBL" id="WXZT01000003">
    <property type="protein sequence ID" value="MZZ11803.1"/>
    <property type="molecule type" value="Genomic_DNA"/>
</dbReference>
<evidence type="ECO:0000313" key="10">
    <source>
        <dbReference type="Proteomes" id="UP000284767"/>
    </source>
</evidence>
<reference evidence="6" key="9">
    <citation type="submission" date="2023-10" db="EMBL/GenBank/DDBJ databases">
        <title>Pathogen: clinical or host-associated sample.</title>
        <authorList>
            <person name="Hergert J."/>
            <person name="Casey R."/>
            <person name="Wagner J."/>
            <person name="Young E.L."/>
            <person name="Oakeson K.F."/>
        </authorList>
    </citation>
    <scope>NUCLEOTIDE SEQUENCE</scope>
    <source>
        <strain evidence="6">2021CK-01020</strain>
    </source>
</reference>
<dbReference type="Proteomes" id="UP001297540">
    <property type="component" value="Chromosome"/>
</dbReference>
<dbReference type="Pfam" id="PF08982">
    <property type="entry name" value="AtaL"/>
    <property type="match status" value="1"/>
</dbReference>
<accession>A0A1S1C4G6</accession>
<dbReference type="Proteomes" id="UP000253594">
    <property type="component" value="Unassembled WGS sequence"/>
</dbReference>
<evidence type="ECO:0000313" key="4">
    <source>
        <dbReference type="EMBL" id="RCI75421.1"/>
    </source>
</evidence>
<dbReference type="InterPro" id="IPR015075">
    <property type="entry name" value="AtaL"/>
</dbReference>
<dbReference type="CDD" id="cd08863">
    <property type="entry name" value="SRPBCC_DUF1857"/>
    <property type="match status" value="1"/>
</dbReference>
<proteinExistence type="predicted"/>
<reference evidence="1" key="1">
    <citation type="submission" date="2015-06" db="EMBL/GenBank/DDBJ databases">
        <authorList>
            <person name="Radhakrishnan R."/>
            <person name="Underwood A."/>
            <person name="Al-Shahib A."/>
        </authorList>
    </citation>
    <scope>NUCLEOTIDE SEQUENCE</scope>
    <source>
        <strain evidence="1">P19_London_7_VIM_2_05_10</strain>
    </source>
</reference>
<dbReference type="Gene3D" id="3.30.530.20">
    <property type="match status" value="1"/>
</dbReference>
<dbReference type="Proteomes" id="UP000644192">
    <property type="component" value="Unassembled WGS sequence"/>
</dbReference>
<evidence type="ECO:0000313" key="8">
    <source>
        <dbReference type="Proteomes" id="UP000194857"/>
    </source>
</evidence>
<organism evidence="4 9">
    <name type="scientific">Pseudomonas aeruginosa</name>
    <dbReference type="NCBI Taxonomy" id="287"/>
    <lineage>
        <taxon>Bacteria</taxon>
        <taxon>Pseudomonadati</taxon>
        <taxon>Pseudomonadota</taxon>
        <taxon>Gammaproteobacteria</taxon>
        <taxon>Pseudomonadales</taxon>
        <taxon>Pseudomonadaceae</taxon>
        <taxon>Pseudomonas</taxon>
    </lineage>
</organism>
<reference evidence="2" key="7">
    <citation type="submission" date="2020-01" db="EMBL/GenBank/DDBJ databases">
        <title>Bacteria Cultured from War Wounds Associated with the Conflict in Eastern Ukraine.</title>
        <authorList>
            <person name="Snesrud E."/>
            <person name="Galac M.R."/>
            <person name="Mc Gann P."/>
            <person name="Valentine K."/>
            <person name="Viacheslav K."/>
        </authorList>
    </citation>
    <scope>NUCLEOTIDE SEQUENCE</scope>
    <source>
        <strain evidence="2">VNMU148</strain>
    </source>
</reference>
<evidence type="ECO:0000313" key="5">
    <source>
        <dbReference type="EMBL" id="RPM04695.1"/>
    </source>
</evidence>
<reference evidence="3 8" key="3">
    <citation type="submission" date="2017-05" db="EMBL/GenBank/DDBJ databases">
        <authorList>
            <person name="Song R."/>
            <person name="Chenine A.L."/>
            <person name="Ruprecht R.M."/>
        </authorList>
    </citation>
    <scope>NUCLEOTIDE SEQUENCE [LARGE SCALE GENOMIC DNA]</scope>
    <source>
        <strain evidence="3 8">S567_C10_BS</strain>
    </source>
</reference>
<reference evidence="7" key="2">
    <citation type="submission" date="2015-06" db="EMBL/GenBank/DDBJ databases">
        <authorList>
            <person name="Radhakrishnan Rajesh"/>
            <person name="Underwood Anthony"/>
            <person name="Al-Shahib Ali"/>
        </authorList>
    </citation>
    <scope>NUCLEOTIDE SEQUENCE [LARGE SCALE GENOMIC DNA]</scope>
    <source>
        <strain evidence="7">P19_London_7_VIM_2_05_10</strain>
    </source>
</reference>
<dbReference type="InterPro" id="IPR023393">
    <property type="entry name" value="START-like_dom_sf"/>
</dbReference>
<reference evidence="5 10" key="4">
    <citation type="submission" date="2017-08" db="EMBL/GenBank/DDBJ databases">
        <authorList>
            <person name="Feschi L."/>
            <person name="Jeukens J."/>
            <person name="Emond-Rheault J.-G."/>
            <person name="Kukavica-Ibrulj I."/>
            <person name="Boyle B."/>
            <person name="Levesque R.C."/>
        </authorList>
    </citation>
    <scope>NUCLEOTIDE SEQUENCE [LARGE SCALE GENOMIC DNA]</scope>
    <source>
        <strain evidence="5 10">PA-W36</strain>
    </source>
</reference>
<evidence type="ECO:0000313" key="1">
    <source>
        <dbReference type="EMBL" id="CRO64225.1"/>
    </source>
</evidence>
<dbReference type="EMBL" id="NFFZ01000003">
    <property type="protein sequence ID" value="OTI64024.1"/>
    <property type="molecule type" value="Genomic_DNA"/>
</dbReference>
<dbReference type="SMR" id="A0A069Q6D8"/>
<dbReference type="EMBL" id="NSNE01000027">
    <property type="protein sequence ID" value="RPM04695.1"/>
    <property type="molecule type" value="Genomic_DNA"/>
</dbReference>
<dbReference type="EMBL" id="QORE01000177">
    <property type="protein sequence ID" value="RCI75421.1"/>
    <property type="molecule type" value="Genomic_DNA"/>
</dbReference>
<dbReference type="Proteomes" id="UP000284767">
    <property type="component" value="Unassembled WGS sequence"/>
</dbReference>
<dbReference type="AlphaFoldDB" id="A0A069Q6D8"/>
<evidence type="ECO:0000313" key="6">
    <source>
        <dbReference type="EMBL" id="WOS75718.1"/>
    </source>
</evidence>
<reference evidence="5 10" key="6">
    <citation type="submission" date="2019-01" db="EMBL/GenBank/DDBJ databases">
        <title>The Pseudomonas aeruginosa pan-genome provides new insights on its population structure, horizontal gene transfer and pathogenicity.</title>
        <authorList>
            <person name="Freschi L."/>
            <person name="Vincent A.T."/>
            <person name="Jeukens J."/>
            <person name="Emond-Rheault J.-G."/>
            <person name="Kukavica-Ibrulj I."/>
            <person name="Dupont M.-J."/>
            <person name="Charette S.J."/>
            <person name="Boyle B."/>
            <person name="Levesque R.C."/>
        </authorList>
    </citation>
    <scope>NUCLEOTIDE SEQUENCE [LARGE SCALE GENOMIC DNA]</scope>
    <source>
        <strain evidence="5 10">PA-W36</strain>
    </source>
</reference>
<evidence type="ECO:0000313" key="3">
    <source>
        <dbReference type="EMBL" id="OTI64024.1"/>
    </source>
</evidence>